<accession>A0A0D2JA96</accession>
<reference evidence="1 2" key="1">
    <citation type="submission" date="2013-11" db="EMBL/GenBank/DDBJ databases">
        <title>Metagenomic analysis of a methanogenic consortium involved in long chain n-alkane degradation.</title>
        <authorList>
            <person name="Davidova I.A."/>
            <person name="Callaghan A.V."/>
            <person name="Wawrik B."/>
            <person name="Pruitt S."/>
            <person name="Marks C."/>
            <person name="Duncan K.E."/>
            <person name="Suflita J.M."/>
        </authorList>
    </citation>
    <scope>NUCLEOTIDE SEQUENCE [LARGE SCALE GENOMIC DNA]</scope>
    <source>
        <strain evidence="1 2">SPR</strain>
    </source>
</reference>
<dbReference type="Proteomes" id="UP000032233">
    <property type="component" value="Unassembled WGS sequence"/>
</dbReference>
<dbReference type="RefSeq" id="WP_044347318.1">
    <property type="nucleotide sequence ID" value="NZ_AZAC01000005.1"/>
</dbReference>
<evidence type="ECO:0000313" key="2">
    <source>
        <dbReference type="Proteomes" id="UP000032233"/>
    </source>
</evidence>
<dbReference type="OrthoDB" id="9930607at2"/>
<protein>
    <submittedName>
        <fullName evidence="1">Uncharacterized protein</fullName>
    </submittedName>
</protein>
<evidence type="ECO:0000313" key="1">
    <source>
        <dbReference type="EMBL" id="KIX15059.1"/>
    </source>
</evidence>
<organism evidence="1 2">
    <name type="scientific">Dethiosulfatarculus sandiegensis</name>
    <dbReference type="NCBI Taxonomy" id="1429043"/>
    <lineage>
        <taxon>Bacteria</taxon>
        <taxon>Pseudomonadati</taxon>
        <taxon>Thermodesulfobacteriota</taxon>
        <taxon>Desulfarculia</taxon>
        <taxon>Desulfarculales</taxon>
        <taxon>Desulfarculaceae</taxon>
        <taxon>Dethiosulfatarculus</taxon>
    </lineage>
</organism>
<proteinExistence type="predicted"/>
<name>A0A0D2JA96_9BACT</name>
<dbReference type="AlphaFoldDB" id="A0A0D2JA96"/>
<dbReference type="InParanoid" id="A0A0D2JA96"/>
<comment type="caution">
    <text evidence="1">The sequence shown here is derived from an EMBL/GenBank/DDBJ whole genome shotgun (WGS) entry which is preliminary data.</text>
</comment>
<gene>
    <name evidence="1" type="ORF">X474_06015</name>
</gene>
<sequence length="84" mass="9546">MSFKARKNLREFYDQALLAPDLLCLNCAHTAWNRAACRCSAERKEDCLLFAGDMVNMLNGQLAQLENRADKKVTLLEKSLADLR</sequence>
<keyword evidence="2" id="KW-1185">Reference proteome</keyword>
<dbReference type="EMBL" id="AZAC01000005">
    <property type="protein sequence ID" value="KIX15059.1"/>
    <property type="molecule type" value="Genomic_DNA"/>
</dbReference>